<keyword evidence="9" id="KW-1185">Reference proteome</keyword>
<dbReference type="OrthoDB" id="1706066at2759"/>
<dbReference type="VEuPathDB" id="VectorBase:HLOH_050579"/>
<sequence length="266" mass="29825">MRGAGASLLVRRLFGPQQTTAEPLPSMAGRTSWARLRAPAVPRGARWSRRARGGRRWWAPSTLAAYQMALEEPDAFWPDVAMGLVWDRKWVRVIDDHRRPFTSGFRAARSAYATTRVDRHVAAGQGDKVAIIYDSPVTNTVAKITYKELKEQVSRLAGVLKKWGIRKGDRVVIYMPMIPETIYAMLACSRIGAVHSLVFGGFAAKELAVRINHAQGGRLPVGHFGIEPKETVPYKTILDEAIQISEYKPKKCLIYMRAGQARARRR</sequence>
<dbReference type="AlphaFoldDB" id="A0A9J6GH25"/>
<organism evidence="8 9">
    <name type="scientific">Haemaphysalis longicornis</name>
    <name type="common">Bush tick</name>
    <dbReference type="NCBI Taxonomy" id="44386"/>
    <lineage>
        <taxon>Eukaryota</taxon>
        <taxon>Metazoa</taxon>
        <taxon>Ecdysozoa</taxon>
        <taxon>Arthropoda</taxon>
        <taxon>Chelicerata</taxon>
        <taxon>Arachnida</taxon>
        <taxon>Acari</taxon>
        <taxon>Parasitiformes</taxon>
        <taxon>Ixodida</taxon>
        <taxon>Ixodoidea</taxon>
        <taxon>Ixodidae</taxon>
        <taxon>Haemaphysalinae</taxon>
        <taxon>Haemaphysalis</taxon>
    </lineage>
</organism>
<feature type="domain" description="AMP-dependent synthetase/ligase" evidence="6">
    <location>
        <begin position="120"/>
        <end position="215"/>
    </location>
</feature>
<evidence type="ECO:0000256" key="1">
    <source>
        <dbReference type="ARBA" id="ARBA00006432"/>
    </source>
</evidence>
<comment type="caution">
    <text evidence="8">The sequence shown here is derived from an EMBL/GenBank/DDBJ whole genome shotgun (WGS) entry which is preliminary data.</text>
</comment>
<evidence type="ECO:0000256" key="5">
    <source>
        <dbReference type="ARBA" id="ARBA00047935"/>
    </source>
</evidence>
<feature type="domain" description="Acetyl-coenzyme A synthetase N-terminal" evidence="7">
    <location>
        <begin position="64"/>
        <end position="102"/>
    </location>
</feature>
<evidence type="ECO:0000313" key="8">
    <source>
        <dbReference type="EMBL" id="KAH9374081.1"/>
    </source>
</evidence>
<dbReference type="InterPro" id="IPR042099">
    <property type="entry name" value="ANL_N_sf"/>
</dbReference>
<reference evidence="8 9" key="1">
    <citation type="journal article" date="2020" name="Cell">
        <title>Large-Scale Comparative Analyses of Tick Genomes Elucidate Their Genetic Diversity and Vector Capacities.</title>
        <authorList>
            <consortium name="Tick Genome and Microbiome Consortium (TIGMIC)"/>
            <person name="Jia N."/>
            <person name="Wang J."/>
            <person name="Shi W."/>
            <person name="Du L."/>
            <person name="Sun Y."/>
            <person name="Zhan W."/>
            <person name="Jiang J.F."/>
            <person name="Wang Q."/>
            <person name="Zhang B."/>
            <person name="Ji P."/>
            <person name="Bell-Sakyi L."/>
            <person name="Cui X.M."/>
            <person name="Yuan T.T."/>
            <person name="Jiang B.G."/>
            <person name="Yang W.F."/>
            <person name="Lam T.T."/>
            <person name="Chang Q.C."/>
            <person name="Ding S.J."/>
            <person name="Wang X.J."/>
            <person name="Zhu J.G."/>
            <person name="Ruan X.D."/>
            <person name="Zhao L."/>
            <person name="Wei J.T."/>
            <person name="Ye R.Z."/>
            <person name="Que T.C."/>
            <person name="Du C.H."/>
            <person name="Zhou Y.H."/>
            <person name="Cheng J.X."/>
            <person name="Dai P.F."/>
            <person name="Guo W.B."/>
            <person name="Han X.H."/>
            <person name="Huang E.J."/>
            <person name="Li L.F."/>
            <person name="Wei W."/>
            <person name="Gao Y.C."/>
            <person name="Liu J.Z."/>
            <person name="Shao H.Z."/>
            <person name="Wang X."/>
            <person name="Wang C.C."/>
            <person name="Yang T.C."/>
            <person name="Huo Q.B."/>
            <person name="Li W."/>
            <person name="Chen H.Y."/>
            <person name="Chen S.E."/>
            <person name="Zhou L.G."/>
            <person name="Ni X.B."/>
            <person name="Tian J.H."/>
            <person name="Sheng Y."/>
            <person name="Liu T."/>
            <person name="Pan Y.S."/>
            <person name="Xia L.Y."/>
            <person name="Li J."/>
            <person name="Zhao F."/>
            <person name="Cao W.C."/>
        </authorList>
    </citation>
    <scope>NUCLEOTIDE SEQUENCE [LARGE SCALE GENOMIC DNA]</scope>
    <source>
        <strain evidence="8">HaeL-2018</strain>
    </source>
</reference>
<evidence type="ECO:0000259" key="6">
    <source>
        <dbReference type="Pfam" id="PF00501"/>
    </source>
</evidence>
<dbReference type="PANTHER" id="PTHR43347">
    <property type="entry name" value="ACYL-COA SYNTHETASE"/>
    <property type="match status" value="1"/>
</dbReference>
<evidence type="ECO:0000256" key="4">
    <source>
        <dbReference type="ARBA" id="ARBA00042755"/>
    </source>
</evidence>
<dbReference type="InterPro" id="IPR032387">
    <property type="entry name" value="ACAS_N"/>
</dbReference>
<evidence type="ECO:0000259" key="7">
    <source>
        <dbReference type="Pfam" id="PF16177"/>
    </source>
</evidence>
<evidence type="ECO:0000256" key="2">
    <source>
        <dbReference type="ARBA" id="ARBA00013275"/>
    </source>
</evidence>
<dbReference type="Proteomes" id="UP000821853">
    <property type="component" value="Chromosome 4"/>
</dbReference>
<dbReference type="Pfam" id="PF00501">
    <property type="entry name" value="AMP-binding"/>
    <property type="match status" value="1"/>
</dbReference>
<dbReference type="SUPFAM" id="SSF56801">
    <property type="entry name" value="Acetyl-CoA synthetase-like"/>
    <property type="match status" value="1"/>
</dbReference>
<dbReference type="Gene3D" id="3.40.50.12780">
    <property type="entry name" value="N-terminal domain of ligase-like"/>
    <property type="match status" value="1"/>
</dbReference>
<name>A0A9J6GH25_HAELO</name>
<accession>A0A9J6GH25</accession>
<protein>
    <recommendedName>
        <fullName evidence="3">Acyl-CoA synthetase short-chain family member 3, mitochondrial</fullName>
        <ecNumber evidence="2">6.2.1.1</ecNumber>
    </recommendedName>
    <alternativeName>
        <fullName evidence="4">Acetate--CoA ligase 3</fullName>
    </alternativeName>
</protein>
<dbReference type="PANTHER" id="PTHR43347:SF3">
    <property type="entry name" value="ACYL-COA SYNTHETASE SHORT-CHAIN FAMILY MEMBER 3, MITOCHONDRIAL"/>
    <property type="match status" value="1"/>
</dbReference>
<comment type="similarity">
    <text evidence="1">Belongs to the ATP-dependent AMP-binding enzyme family.</text>
</comment>
<dbReference type="EMBL" id="JABSTR010000006">
    <property type="protein sequence ID" value="KAH9374081.1"/>
    <property type="molecule type" value="Genomic_DNA"/>
</dbReference>
<dbReference type="InterPro" id="IPR000873">
    <property type="entry name" value="AMP-dep_synth/lig_dom"/>
</dbReference>
<dbReference type="EC" id="6.2.1.1" evidence="2"/>
<dbReference type="GO" id="GO:0005759">
    <property type="term" value="C:mitochondrial matrix"/>
    <property type="evidence" value="ECO:0007669"/>
    <property type="project" value="TreeGrafter"/>
</dbReference>
<gene>
    <name evidence="8" type="ORF">HPB48_005350</name>
</gene>
<evidence type="ECO:0000256" key="3">
    <source>
        <dbReference type="ARBA" id="ARBA00040004"/>
    </source>
</evidence>
<dbReference type="GO" id="GO:0003987">
    <property type="term" value="F:acetate-CoA ligase activity"/>
    <property type="evidence" value="ECO:0007669"/>
    <property type="project" value="UniProtKB-EC"/>
</dbReference>
<evidence type="ECO:0000313" key="9">
    <source>
        <dbReference type="Proteomes" id="UP000821853"/>
    </source>
</evidence>
<dbReference type="Pfam" id="PF16177">
    <property type="entry name" value="ACAS_N"/>
    <property type="match status" value="1"/>
</dbReference>
<comment type="catalytic activity">
    <reaction evidence="5">
        <text>butanoate + ATP + CoA = butanoyl-CoA + AMP + diphosphate</text>
        <dbReference type="Rhea" id="RHEA:46172"/>
        <dbReference type="ChEBI" id="CHEBI:17968"/>
        <dbReference type="ChEBI" id="CHEBI:30616"/>
        <dbReference type="ChEBI" id="CHEBI:33019"/>
        <dbReference type="ChEBI" id="CHEBI:57287"/>
        <dbReference type="ChEBI" id="CHEBI:57371"/>
        <dbReference type="ChEBI" id="CHEBI:456215"/>
    </reaction>
    <physiologicalReaction direction="left-to-right" evidence="5">
        <dbReference type="Rhea" id="RHEA:46173"/>
    </physiologicalReaction>
</comment>
<dbReference type="GO" id="GO:0050218">
    <property type="term" value="F:propionate-CoA ligase activity"/>
    <property type="evidence" value="ECO:0007669"/>
    <property type="project" value="TreeGrafter"/>
</dbReference>
<proteinExistence type="inferred from homology"/>